<evidence type="ECO:0000256" key="11">
    <source>
        <dbReference type="ARBA" id="ARBA00022842"/>
    </source>
</evidence>
<reference evidence="20 21" key="1">
    <citation type="submission" date="2019-08" db="EMBL/GenBank/DDBJ databases">
        <title>Deep-cultivation of Planctomycetes and their phenomic and genomic characterization uncovers novel biology.</title>
        <authorList>
            <person name="Wiegand S."/>
            <person name="Jogler M."/>
            <person name="Boedeker C."/>
            <person name="Pinto D."/>
            <person name="Vollmers J."/>
            <person name="Rivas-Marin E."/>
            <person name="Kohn T."/>
            <person name="Peeters S.H."/>
            <person name="Heuer A."/>
            <person name="Rast P."/>
            <person name="Oberbeckmann S."/>
            <person name="Bunk B."/>
            <person name="Jeske O."/>
            <person name="Meyerdierks A."/>
            <person name="Storesund J.E."/>
            <person name="Kallscheuer N."/>
            <person name="Luecker S."/>
            <person name="Lage O.M."/>
            <person name="Pohl T."/>
            <person name="Merkel B.J."/>
            <person name="Hornburger P."/>
            <person name="Mueller R.-W."/>
            <person name="Bruemmer F."/>
            <person name="Labrenz M."/>
            <person name="Spormann A.M."/>
            <person name="Op den Camp H."/>
            <person name="Overmann J."/>
            <person name="Amann R."/>
            <person name="Jetten M.S.M."/>
            <person name="Mascher T."/>
            <person name="Medema M.H."/>
            <person name="Devos D.P."/>
            <person name="Kaster A.-K."/>
            <person name="Ovreas L."/>
            <person name="Rohde M."/>
            <person name="Galperin M.Y."/>
            <person name="Jogler C."/>
        </authorList>
    </citation>
    <scope>NUCLEOTIDE SEQUENCE [LARGE SCALE GENOMIC DNA]</scope>
    <source>
        <strain evidence="20 21">OJF2</strain>
    </source>
</reference>
<dbReference type="GO" id="GO:0046872">
    <property type="term" value="F:metal ion binding"/>
    <property type="evidence" value="ECO:0007669"/>
    <property type="project" value="UniProtKB-KW"/>
</dbReference>
<keyword evidence="11" id="KW-0460">Magnesium</keyword>
<accession>A0A5B9WE10</accession>
<dbReference type="AlphaFoldDB" id="A0A5B9WE10"/>
<dbReference type="PANTHER" id="PTHR48095">
    <property type="entry name" value="PYRUVATE CARBOXYLASE SUBUNIT A"/>
    <property type="match status" value="1"/>
</dbReference>
<dbReference type="SMART" id="SM00878">
    <property type="entry name" value="Biotin_carb_C"/>
    <property type="match status" value="1"/>
</dbReference>
<evidence type="ECO:0000256" key="5">
    <source>
        <dbReference type="ARBA" id="ARBA00022516"/>
    </source>
</evidence>
<evidence type="ECO:0000256" key="6">
    <source>
        <dbReference type="ARBA" id="ARBA00022598"/>
    </source>
</evidence>
<evidence type="ECO:0000256" key="17">
    <source>
        <dbReference type="RuleBase" id="RU365063"/>
    </source>
</evidence>
<evidence type="ECO:0000313" key="21">
    <source>
        <dbReference type="Proteomes" id="UP000324233"/>
    </source>
</evidence>
<evidence type="ECO:0000256" key="10">
    <source>
        <dbReference type="ARBA" id="ARBA00022840"/>
    </source>
</evidence>
<keyword evidence="6 17" id="KW-0436">Ligase</keyword>
<dbReference type="EMBL" id="CP042997">
    <property type="protein sequence ID" value="QEH38305.1"/>
    <property type="molecule type" value="Genomic_DNA"/>
</dbReference>
<keyword evidence="12 17" id="KW-0443">Lipid metabolism</keyword>
<evidence type="ECO:0000259" key="19">
    <source>
        <dbReference type="PROSITE" id="PS50979"/>
    </source>
</evidence>
<dbReference type="OrthoDB" id="9807469at2"/>
<evidence type="ECO:0000256" key="16">
    <source>
        <dbReference type="PROSITE-ProRule" id="PRU00409"/>
    </source>
</evidence>
<dbReference type="RefSeq" id="WP_148597760.1">
    <property type="nucleotide sequence ID" value="NZ_CP042997.1"/>
</dbReference>
<dbReference type="InterPro" id="IPR005479">
    <property type="entry name" value="CPAse_ATP-bd"/>
</dbReference>
<keyword evidence="8 16" id="KW-0547">Nucleotide-binding</keyword>
<comment type="pathway">
    <text evidence="2 17">Lipid metabolism; malonyl-CoA biosynthesis; malonyl-CoA from acetyl-CoA: step 1/1.</text>
</comment>
<keyword evidence="14 17" id="KW-0092">Biotin</keyword>
<evidence type="ECO:0000313" key="20">
    <source>
        <dbReference type="EMBL" id="QEH38305.1"/>
    </source>
</evidence>
<dbReference type="EC" id="6.3.4.14" evidence="4 17"/>
<dbReference type="PROSITE" id="PS00866">
    <property type="entry name" value="CPSASE_1"/>
    <property type="match status" value="1"/>
</dbReference>
<evidence type="ECO:0000256" key="4">
    <source>
        <dbReference type="ARBA" id="ARBA00013263"/>
    </source>
</evidence>
<dbReference type="InterPro" id="IPR011764">
    <property type="entry name" value="Biotin_carboxylation_dom"/>
</dbReference>
<dbReference type="InterPro" id="IPR016185">
    <property type="entry name" value="PreATP-grasp_dom_sf"/>
</dbReference>
<dbReference type="FunFam" id="3.30.1490.20:FF:000018">
    <property type="entry name" value="Biotin carboxylase"/>
    <property type="match status" value="1"/>
</dbReference>
<dbReference type="InterPro" id="IPR011761">
    <property type="entry name" value="ATP-grasp"/>
</dbReference>
<dbReference type="FunFam" id="3.40.50.20:FF:000010">
    <property type="entry name" value="Propionyl-CoA carboxylase subunit alpha"/>
    <property type="match status" value="1"/>
</dbReference>
<evidence type="ECO:0000256" key="13">
    <source>
        <dbReference type="ARBA" id="ARBA00023160"/>
    </source>
</evidence>
<keyword evidence="7" id="KW-0479">Metal-binding</keyword>
<sequence length="457" mass="49737">MFQRILVANRGEIALRVIRACKELGVEVVAVYSQADRDAPYLELADRAICIGKAPSVDSYLNIPRLIAAAEVADVQAIHPGYGFLSENPQFAEICRSCNFEFIGPPHEAIRKMGLKTEAKAIAAEAKVACVPGSDGAVADDAEALRLARAIGFPVLIKAAAGGGGKGMRVCRDESSLAGALQMARNEASAAFKNPSVYLEKFIDRPRHVEIQILADAHGNVVHCWDRDCSLQRRHQKLVEEATASTLPDSVRAKIGEAAVRLAKTVGYVNAGTCEFLVDPDDNFYFIEVNARIQVEHPVTEMVTGIDLVQQQIRIAAGEPLPFRQQDIVTRGHAFECRINSEDPDNDFRPSPGRITALKIPGGPGVRWDSHAQAGYTVPPNYDSLVGKLIVHGATRDAAAARMRRALDELVIEGVKTTIPLHQRVFRNPDFLAGRVDTTWVERVLMPSSAGRQAQPA</sequence>
<dbReference type="Pfam" id="PF02786">
    <property type="entry name" value="CPSase_L_D2"/>
    <property type="match status" value="1"/>
</dbReference>
<dbReference type="NCBIfam" id="TIGR00514">
    <property type="entry name" value="accC"/>
    <property type="match status" value="1"/>
</dbReference>
<evidence type="ECO:0000256" key="1">
    <source>
        <dbReference type="ARBA" id="ARBA00003761"/>
    </source>
</evidence>
<keyword evidence="13 17" id="KW-0275">Fatty acid biosynthesis</keyword>
<dbReference type="Gene3D" id="3.30.470.20">
    <property type="entry name" value="ATP-grasp fold, B domain"/>
    <property type="match status" value="1"/>
</dbReference>
<evidence type="ECO:0000256" key="15">
    <source>
        <dbReference type="ARBA" id="ARBA00048600"/>
    </source>
</evidence>
<name>A0A5B9WE10_9BACT</name>
<dbReference type="Pfam" id="PF00289">
    <property type="entry name" value="Biotin_carb_N"/>
    <property type="match status" value="1"/>
</dbReference>
<comment type="subunit">
    <text evidence="3 17">Acetyl-CoA carboxylase is a heterohexamer of biotin carboxyl carrier protein, biotin carboxylase and the two subunits of carboxyl transferase in a 2:2 complex.</text>
</comment>
<comment type="function">
    <text evidence="1 17">This protein is a component of the acetyl coenzyme A carboxylase complex; first, biotin carboxylase catalyzes the carboxylation of the carrier protein and then the transcarboxylase transfers the carboxyl group to form malonyl-CoA.</text>
</comment>
<keyword evidence="21" id="KW-1185">Reference proteome</keyword>
<dbReference type="UniPathway" id="UPA00655">
    <property type="reaction ID" value="UER00711"/>
</dbReference>
<dbReference type="SUPFAM" id="SSF51246">
    <property type="entry name" value="Rudiment single hybrid motif"/>
    <property type="match status" value="1"/>
</dbReference>
<dbReference type="PROSITE" id="PS50975">
    <property type="entry name" value="ATP_GRASP"/>
    <property type="match status" value="1"/>
</dbReference>
<dbReference type="Proteomes" id="UP000324233">
    <property type="component" value="Chromosome"/>
</dbReference>
<organism evidence="20 21">
    <name type="scientific">Aquisphaera giovannonii</name>
    <dbReference type="NCBI Taxonomy" id="406548"/>
    <lineage>
        <taxon>Bacteria</taxon>
        <taxon>Pseudomonadati</taxon>
        <taxon>Planctomycetota</taxon>
        <taxon>Planctomycetia</taxon>
        <taxon>Isosphaerales</taxon>
        <taxon>Isosphaeraceae</taxon>
        <taxon>Aquisphaera</taxon>
    </lineage>
</organism>
<evidence type="ECO:0000256" key="2">
    <source>
        <dbReference type="ARBA" id="ARBA00004956"/>
    </source>
</evidence>
<evidence type="ECO:0000256" key="8">
    <source>
        <dbReference type="ARBA" id="ARBA00022741"/>
    </source>
</evidence>
<keyword evidence="9 17" id="KW-0276">Fatty acid metabolism</keyword>
<proteinExistence type="predicted"/>
<evidence type="ECO:0000256" key="9">
    <source>
        <dbReference type="ARBA" id="ARBA00022832"/>
    </source>
</evidence>
<dbReference type="PANTHER" id="PTHR48095:SF2">
    <property type="entry name" value="BIOTIN CARBOXYLASE, CHLOROPLASTIC"/>
    <property type="match status" value="1"/>
</dbReference>
<evidence type="ECO:0000256" key="14">
    <source>
        <dbReference type="ARBA" id="ARBA00023267"/>
    </source>
</evidence>
<protein>
    <recommendedName>
        <fullName evidence="4 17">Biotin carboxylase</fullName>
        <ecNumber evidence="4 17">6.3.4.14</ecNumber>
    </recommendedName>
    <alternativeName>
        <fullName evidence="17">Acetyl-coenzyme A carboxylase biotin carboxylase subunit A</fullName>
    </alternativeName>
</protein>
<dbReference type="InterPro" id="IPR013815">
    <property type="entry name" value="ATP_grasp_subdomain_1"/>
</dbReference>
<dbReference type="GO" id="GO:0004075">
    <property type="term" value="F:biotin carboxylase activity"/>
    <property type="evidence" value="ECO:0007669"/>
    <property type="project" value="UniProtKB-EC"/>
</dbReference>
<dbReference type="InterPro" id="IPR011054">
    <property type="entry name" value="Rudment_hybrid_motif"/>
</dbReference>
<dbReference type="Gene3D" id="3.30.1490.20">
    <property type="entry name" value="ATP-grasp fold, A domain"/>
    <property type="match status" value="1"/>
</dbReference>
<evidence type="ECO:0000256" key="7">
    <source>
        <dbReference type="ARBA" id="ARBA00022723"/>
    </source>
</evidence>
<comment type="catalytic activity">
    <reaction evidence="15 17">
        <text>N(6)-biotinyl-L-lysyl-[protein] + hydrogencarbonate + ATP = N(6)-carboxybiotinyl-L-lysyl-[protein] + ADP + phosphate + H(+)</text>
        <dbReference type="Rhea" id="RHEA:13501"/>
        <dbReference type="Rhea" id="RHEA-COMP:10505"/>
        <dbReference type="Rhea" id="RHEA-COMP:10506"/>
        <dbReference type="ChEBI" id="CHEBI:15378"/>
        <dbReference type="ChEBI" id="CHEBI:17544"/>
        <dbReference type="ChEBI" id="CHEBI:30616"/>
        <dbReference type="ChEBI" id="CHEBI:43474"/>
        <dbReference type="ChEBI" id="CHEBI:83144"/>
        <dbReference type="ChEBI" id="CHEBI:83145"/>
        <dbReference type="ChEBI" id="CHEBI:456216"/>
        <dbReference type="EC" id="6.3.4.14"/>
    </reaction>
</comment>
<dbReference type="SUPFAM" id="SSF52440">
    <property type="entry name" value="PreATP-grasp domain"/>
    <property type="match status" value="1"/>
</dbReference>
<dbReference type="GO" id="GO:0005524">
    <property type="term" value="F:ATP binding"/>
    <property type="evidence" value="ECO:0007669"/>
    <property type="project" value="UniProtKB-UniRule"/>
</dbReference>
<feature type="domain" description="ATP-grasp" evidence="18">
    <location>
        <begin position="120"/>
        <end position="317"/>
    </location>
</feature>
<keyword evidence="10 16" id="KW-0067">ATP-binding</keyword>
<dbReference type="NCBIfam" id="NF006367">
    <property type="entry name" value="PRK08591.1"/>
    <property type="match status" value="1"/>
</dbReference>
<dbReference type="PROSITE" id="PS50979">
    <property type="entry name" value="BC"/>
    <property type="match status" value="1"/>
</dbReference>
<dbReference type="KEGG" id="agv:OJF2_69030"/>
<dbReference type="InterPro" id="IPR051602">
    <property type="entry name" value="ACC_Biotin_Carboxylase"/>
</dbReference>
<dbReference type="SUPFAM" id="SSF56059">
    <property type="entry name" value="Glutathione synthetase ATP-binding domain-like"/>
    <property type="match status" value="1"/>
</dbReference>
<dbReference type="Pfam" id="PF02785">
    <property type="entry name" value="Biotin_carb_C"/>
    <property type="match status" value="1"/>
</dbReference>
<dbReference type="Gene3D" id="3.40.50.20">
    <property type="match status" value="1"/>
</dbReference>
<evidence type="ECO:0000259" key="18">
    <source>
        <dbReference type="PROSITE" id="PS50975"/>
    </source>
</evidence>
<keyword evidence="5 17" id="KW-0444">Lipid biosynthesis</keyword>
<dbReference type="InterPro" id="IPR005481">
    <property type="entry name" value="BC-like_N"/>
</dbReference>
<evidence type="ECO:0000256" key="12">
    <source>
        <dbReference type="ARBA" id="ARBA00023098"/>
    </source>
</evidence>
<dbReference type="GO" id="GO:0006633">
    <property type="term" value="P:fatty acid biosynthetic process"/>
    <property type="evidence" value="ECO:0007669"/>
    <property type="project" value="UniProtKB-KW"/>
</dbReference>
<gene>
    <name evidence="20" type="primary">accC</name>
    <name evidence="20" type="ORF">OJF2_69030</name>
</gene>
<dbReference type="InterPro" id="IPR004549">
    <property type="entry name" value="Acetyl_CoA_COase_biotin_COase"/>
</dbReference>
<evidence type="ECO:0000256" key="3">
    <source>
        <dbReference type="ARBA" id="ARBA00011750"/>
    </source>
</evidence>
<dbReference type="InterPro" id="IPR005482">
    <property type="entry name" value="Biotin_COase_C"/>
</dbReference>
<dbReference type="GO" id="GO:2001295">
    <property type="term" value="P:malonyl-CoA biosynthetic process"/>
    <property type="evidence" value="ECO:0007669"/>
    <property type="project" value="UniProtKB-UniPathway"/>
</dbReference>
<dbReference type="PROSITE" id="PS00867">
    <property type="entry name" value="CPSASE_2"/>
    <property type="match status" value="1"/>
</dbReference>
<feature type="domain" description="Biotin carboxylation" evidence="19">
    <location>
        <begin position="1"/>
        <end position="446"/>
    </location>
</feature>